<organism evidence="1 2">
    <name type="scientific">Loktanella atrilutea</name>
    <dbReference type="NCBI Taxonomy" id="366533"/>
    <lineage>
        <taxon>Bacteria</taxon>
        <taxon>Pseudomonadati</taxon>
        <taxon>Pseudomonadota</taxon>
        <taxon>Alphaproteobacteria</taxon>
        <taxon>Rhodobacterales</taxon>
        <taxon>Roseobacteraceae</taxon>
        <taxon>Loktanella</taxon>
    </lineage>
</organism>
<dbReference type="EMBL" id="FQUE01000002">
    <property type="protein sequence ID" value="SHE79434.1"/>
    <property type="molecule type" value="Genomic_DNA"/>
</dbReference>
<dbReference type="RefSeq" id="WP_143155361.1">
    <property type="nucleotide sequence ID" value="NZ_FQUE01000002.1"/>
</dbReference>
<proteinExistence type="predicted"/>
<reference evidence="2" key="1">
    <citation type="submission" date="2016-11" db="EMBL/GenBank/DDBJ databases">
        <authorList>
            <person name="Varghese N."/>
            <person name="Submissions S."/>
        </authorList>
    </citation>
    <scope>NUCLEOTIDE SEQUENCE [LARGE SCALE GENOMIC DNA]</scope>
    <source>
        <strain evidence="2">DSM 29326</strain>
    </source>
</reference>
<dbReference type="AlphaFoldDB" id="A0A1M4WDZ0"/>
<protein>
    <submittedName>
        <fullName evidence="1">Uncharacterized protein</fullName>
    </submittedName>
</protein>
<keyword evidence="2" id="KW-1185">Reference proteome</keyword>
<evidence type="ECO:0000313" key="2">
    <source>
        <dbReference type="Proteomes" id="UP000183987"/>
    </source>
</evidence>
<dbReference type="Proteomes" id="UP000183987">
    <property type="component" value="Unassembled WGS sequence"/>
</dbReference>
<sequence length="90" mass="9739">MELIALAMCAVVADMQTVQAGYLPESTRREFEPYVAYDQYSGPMMVSAGGDPLAVLTATTDATAKVGAMDAKERLDAMTSCDVRYKYLAM</sequence>
<accession>A0A1M4WDZ0</accession>
<evidence type="ECO:0000313" key="1">
    <source>
        <dbReference type="EMBL" id="SHE79434.1"/>
    </source>
</evidence>
<gene>
    <name evidence="1" type="ORF">SAMN05444339_10282</name>
</gene>
<name>A0A1M4WDZ0_LOKAT</name>